<protein>
    <recommendedName>
        <fullName evidence="3">Metalloprotease PmbA</fullName>
    </recommendedName>
</protein>
<gene>
    <name evidence="1" type="ORF">J2W31_001493</name>
</gene>
<evidence type="ECO:0000313" key="1">
    <source>
        <dbReference type="EMBL" id="MDP9892388.1"/>
    </source>
</evidence>
<organism evidence="1 2">
    <name type="scientific">Variovorax boronicumulans</name>
    <dbReference type="NCBI Taxonomy" id="436515"/>
    <lineage>
        <taxon>Bacteria</taxon>
        <taxon>Pseudomonadati</taxon>
        <taxon>Pseudomonadota</taxon>
        <taxon>Betaproteobacteria</taxon>
        <taxon>Burkholderiales</taxon>
        <taxon>Comamonadaceae</taxon>
        <taxon>Variovorax</taxon>
    </lineage>
</organism>
<dbReference type="Proteomes" id="UP001242045">
    <property type="component" value="Unassembled WGS sequence"/>
</dbReference>
<accession>A0AAW8CV38</accession>
<sequence length="65" mass="6673">MSHVTPDALHAARLALLSAAVEAAFKAAVEDGYDGLSIEATVDEGVTAIDLTYTQRGVPMGGQSL</sequence>
<dbReference type="AlphaFoldDB" id="A0AAW8CV38"/>
<proteinExistence type="predicted"/>
<name>A0AAW8CV38_9BURK</name>
<reference evidence="1" key="1">
    <citation type="submission" date="2023-07" db="EMBL/GenBank/DDBJ databases">
        <title>Sorghum-associated microbial communities from plants grown in Nebraska, USA.</title>
        <authorList>
            <person name="Schachtman D."/>
        </authorList>
    </citation>
    <scope>NUCLEOTIDE SEQUENCE</scope>
    <source>
        <strain evidence="1">DS3754</strain>
    </source>
</reference>
<dbReference type="EMBL" id="JAUSRD010000003">
    <property type="protein sequence ID" value="MDP9892388.1"/>
    <property type="molecule type" value="Genomic_DNA"/>
</dbReference>
<evidence type="ECO:0000313" key="2">
    <source>
        <dbReference type="Proteomes" id="UP001242045"/>
    </source>
</evidence>
<dbReference type="RefSeq" id="WP_307684334.1">
    <property type="nucleotide sequence ID" value="NZ_JAUSRD010000003.1"/>
</dbReference>
<comment type="caution">
    <text evidence="1">The sequence shown here is derived from an EMBL/GenBank/DDBJ whole genome shotgun (WGS) entry which is preliminary data.</text>
</comment>
<evidence type="ECO:0008006" key="3">
    <source>
        <dbReference type="Google" id="ProtNLM"/>
    </source>
</evidence>